<keyword evidence="1" id="KW-0812">Transmembrane</keyword>
<keyword evidence="2" id="KW-0732">Signal</keyword>
<dbReference type="RefSeq" id="XP_008596353.1">
    <property type="nucleotide sequence ID" value="XM_008598131.1"/>
</dbReference>
<dbReference type="OrthoDB" id="4870309at2759"/>
<keyword evidence="1" id="KW-1133">Transmembrane helix</keyword>
<gene>
    <name evidence="3" type="ORF">BBA_03034</name>
</gene>
<dbReference type="HOGENOM" id="CLU_1304655_0_0_1"/>
<keyword evidence="1" id="KW-0472">Membrane</keyword>
<protein>
    <submittedName>
        <fullName evidence="3">Uncharacterized protein</fullName>
    </submittedName>
</protein>
<evidence type="ECO:0000313" key="3">
    <source>
        <dbReference type="EMBL" id="EJP68138.1"/>
    </source>
</evidence>
<feature type="chain" id="PRO_5003783731" evidence="2">
    <location>
        <begin position="20"/>
        <end position="211"/>
    </location>
</feature>
<dbReference type="InParanoid" id="J5JTG0"/>
<dbReference type="Proteomes" id="UP000002762">
    <property type="component" value="Unassembled WGS sequence"/>
</dbReference>
<sequence length="211" mass="22812">MSGRCTMVSTIAFVALTNGMPIVTDIADTHHDMLSHLPSTRIAPSSNNIVQRSACESDADSSSMSRDCPHAINSALRASIALFSLFILLVLIHVWQAAKYNRIHTNLPSLFTSSHFYLVQRNAATYTMPANIVARIAARRAATFSTSARALKPSAESGVDMGGPSGSSWAWRNLSPKTRQYVKMGAATCVATDAFVLYNYPDWVGVKKASA</sequence>
<feature type="signal peptide" evidence="2">
    <location>
        <begin position="1"/>
        <end position="19"/>
    </location>
</feature>
<dbReference type="EMBL" id="JH725155">
    <property type="protein sequence ID" value="EJP68138.1"/>
    <property type="molecule type" value="Genomic_DNA"/>
</dbReference>
<organism evidence="3 4">
    <name type="scientific">Beauveria bassiana (strain ARSEF 2860)</name>
    <name type="common">White muscardine disease fungus</name>
    <name type="synonym">Tritirachium shiotae</name>
    <dbReference type="NCBI Taxonomy" id="655819"/>
    <lineage>
        <taxon>Eukaryota</taxon>
        <taxon>Fungi</taxon>
        <taxon>Dikarya</taxon>
        <taxon>Ascomycota</taxon>
        <taxon>Pezizomycotina</taxon>
        <taxon>Sordariomycetes</taxon>
        <taxon>Hypocreomycetidae</taxon>
        <taxon>Hypocreales</taxon>
        <taxon>Cordycipitaceae</taxon>
        <taxon>Beauveria</taxon>
    </lineage>
</organism>
<reference evidence="3 4" key="1">
    <citation type="journal article" date="2012" name="Sci. Rep.">
        <title>Genomic perspectives on the evolution of fungal entomopathogenicity in Beauveria bassiana.</title>
        <authorList>
            <person name="Xiao G."/>
            <person name="Ying S.H."/>
            <person name="Zheng P."/>
            <person name="Wang Z.L."/>
            <person name="Zhang S."/>
            <person name="Xie X.Q."/>
            <person name="Shang Y."/>
            <person name="St Leger R.J."/>
            <person name="Zhao G.P."/>
            <person name="Wang C."/>
            <person name="Feng M.G."/>
        </authorList>
    </citation>
    <scope>NUCLEOTIDE SEQUENCE [LARGE SCALE GENOMIC DNA]</scope>
    <source>
        <strain evidence="3 4">ARSEF 2860</strain>
    </source>
</reference>
<proteinExistence type="predicted"/>
<dbReference type="GeneID" id="19886046"/>
<keyword evidence="4" id="KW-1185">Reference proteome</keyword>
<dbReference type="AlphaFoldDB" id="J5JTG0"/>
<evidence type="ECO:0000256" key="1">
    <source>
        <dbReference type="SAM" id="Phobius"/>
    </source>
</evidence>
<feature type="transmembrane region" description="Helical" evidence="1">
    <location>
        <begin position="74"/>
        <end position="95"/>
    </location>
</feature>
<evidence type="ECO:0000313" key="4">
    <source>
        <dbReference type="Proteomes" id="UP000002762"/>
    </source>
</evidence>
<accession>J5JTG0</accession>
<name>J5JTG0_BEAB2</name>
<evidence type="ECO:0000256" key="2">
    <source>
        <dbReference type="SAM" id="SignalP"/>
    </source>
</evidence>